<evidence type="ECO:0000313" key="2">
    <source>
        <dbReference type="EMBL" id="TCK92757.1"/>
    </source>
</evidence>
<name>A0A4R1MJS0_9FIRM</name>
<keyword evidence="1" id="KW-0812">Transmembrane</keyword>
<gene>
    <name evidence="2" type="ORF">EDC19_1912</name>
</gene>
<protein>
    <recommendedName>
        <fullName evidence="4">ABC-2 type transport system permease protein</fullName>
    </recommendedName>
</protein>
<organism evidence="2 3">
    <name type="scientific">Natranaerovirga hydrolytica</name>
    <dbReference type="NCBI Taxonomy" id="680378"/>
    <lineage>
        <taxon>Bacteria</taxon>
        <taxon>Bacillati</taxon>
        <taxon>Bacillota</taxon>
        <taxon>Clostridia</taxon>
        <taxon>Lachnospirales</taxon>
        <taxon>Natranaerovirgaceae</taxon>
        <taxon>Natranaerovirga</taxon>
    </lineage>
</organism>
<feature type="transmembrane region" description="Helical" evidence="1">
    <location>
        <begin position="138"/>
        <end position="161"/>
    </location>
</feature>
<feature type="transmembrane region" description="Helical" evidence="1">
    <location>
        <begin position="173"/>
        <end position="191"/>
    </location>
</feature>
<feature type="transmembrane region" description="Helical" evidence="1">
    <location>
        <begin position="62"/>
        <end position="83"/>
    </location>
</feature>
<dbReference type="AlphaFoldDB" id="A0A4R1MJS0"/>
<feature type="transmembrane region" description="Helical" evidence="1">
    <location>
        <begin position="23"/>
        <end position="42"/>
    </location>
</feature>
<feature type="transmembrane region" description="Helical" evidence="1">
    <location>
        <begin position="104"/>
        <end position="132"/>
    </location>
</feature>
<keyword evidence="1" id="KW-0472">Membrane</keyword>
<accession>A0A4R1MJS0</accession>
<comment type="caution">
    <text evidence="2">The sequence shown here is derived from an EMBL/GenBank/DDBJ whole genome shotgun (WGS) entry which is preliminary data.</text>
</comment>
<dbReference type="EMBL" id="SMGQ01000013">
    <property type="protein sequence ID" value="TCK92757.1"/>
    <property type="molecule type" value="Genomic_DNA"/>
</dbReference>
<sequence length="254" mass="28483">MNNLYLFSVAFKYYFKRVTRDPFGILIYTVVPVILIAVIGAINSQNVQEEIFVNGYNMVMTYVGISMLLLFLLNGGILLLNYLDIDFGKAMKWRLKTTPCPTHIMVFAATIVCSIFIFIQGVLVISVTGIFMDAYWGNLMVTLGVVLLISVFSMLLNIILFFTVKKLSLAETLSWVITWMMAALGGMMFSLPENSFFELMRNYGTPFALGQRSILASGFIESSHTDVWIGILGLVGINILFSMIVMILGRRKLA</sequence>
<dbReference type="Proteomes" id="UP000294545">
    <property type="component" value="Unassembled WGS sequence"/>
</dbReference>
<evidence type="ECO:0000256" key="1">
    <source>
        <dbReference type="SAM" id="Phobius"/>
    </source>
</evidence>
<proteinExistence type="predicted"/>
<dbReference type="OrthoDB" id="1864035at2"/>
<feature type="transmembrane region" description="Helical" evidence="1">
    <location>
        <begin position="227"/>
        <end position="248"/>
    </location>
</feature>
<dbReference type="RefSeq" id="WP_132282616.1">
    <property type="nucleotide sequence ID" value="NZ_SMGQ01000013.1"/>
</dbReference>
<reference evidence="2 3" key="1">
    <citation type="submission" date="2019-03" db="EMBL/GenBank/DDBJ databases">
        <title>Genomic Encyclopedia of Type Strains, Phase IV (KMG-IV): sequencing the most valuable type-strain genomes for metagenomic binning, comparative biology and taxonomic classification.</title>
        <authorList>
            <person name="Goeker M."/>
        </authorList>
    </citation>
    <scope>NUCLEOTIDE SEQUENCE [LARGE SCALE GENOMIC DNA]</scope>
    <source>
        <strain evidence="2 3">DSM 24176</strain>
    </source>
</reference>
<keyword evidence="3" id="KW-1185">Reference proteome</keyword>
<evidence type="ECO:0008006" key="4">
    <source>
        <dbReference type="Google" id="ProtNLM"/>
    </source>
</evidence>
<keyword evidence="1" id="KW-1133">Transmembrane helix</keyword>
<evidence type="ECO:0000313" key="3">
    <source>
        <dbReference type="Proteomes" id="UP000294545"/>
    </source>
</evidence>